<keyword evidence="2" id="KW-0732">Signal</keyword>
<dbReference type="Pfam" id="PF00008">
    <property type="entry name" value="EGF"/>
    <property type="match status" value="2"/>
</dbReference>
<dbReference type="InterPro" id="IPR000742">
    <property type="entry name" value="EGF"/>
</dbReference>
<feature type="disulfide bond" evidence="7">
    <location>
        <begin position="1950"/>
        <end position="1959"/>
    </location>
</feature>
<dbReference type="Pfam" id="PF00094">
    <property type="entry name" value="VWD"/>
    <property type="match status" value="1"/>
</dbReference>
<protein>
    <submittedName>
        <fullName evidence="10">VWDE protein</fullName>
    </submittedName>
</protein>
<dbReference type="GO" id="GO:0005509">
    <property type="term" value="F:calcium ion binding"/>
    <property type="evidence" value="ECO:0007669"/>
    <property type="project" value="InterPro"/>
</dbReference>
<evidence type="ECO:0000256" key="3">
    <source>
        <dbReference type="ARBA" id="ARBA00022737"/>
    </source>
</evidence>
<feature type="disulfide bond" evidence="7">
    <location>
        <begin position="1836"/>
        <end position="1846"/>
    </location>
</feature>
<dbReference type="InterPro" id="IPR009030">
    <property type="entry name" value="Growth_fac_rcpt_cys_sf"/>
</dbReference>
<evidence type="ECO:0000256" key="4">
    <source>
        <dbReference type="ARBA" id="ARBA00023054"/>
    </source>
</evidence>
<evidence type="ECO:0000259" key="9">
    <source>
        <dbReference type="PROSITE" id="PS51233"/>
    </source>
</evidence>
<keyword evidence="1 7" id="KW-0245">EGF-like domain</keyword>
<evidence type="ECO:0000256" key="6">
    <source>
        <dbReference type="ARBA" id="ARBA00023180"/>
    </source>
</evidence>
<dbReference type="PANTHER" id="PTHR14949">
    <property type="entry name" value="EGF-LIKE-DOMAIN, MULTIPLE 7, 8"/>
    <property type="match status" value="1"/>
</dbReference>
<feature type="domain" description="EGF-like" evidence="8">
    <location>
        <begin position="1729"/>
        <end position="1769"/>
    </location>
</feature>
<dbReference type="Gene3D" id="2.10.25.10">
    <property type="entry name" value="Laminin"/>
    <property type="match status" value="11"/>
</dbReference>
<dbReference type="CDD" id="cd00054">
    <property type="entry name" value="EGF_CA"/>
    <property type="match status" value="4"/>
</dbReference>
<feature type="non-terminal residue" evidence="10">
    <location>
        <position position="2066"/>
    </location>
</feature>
<dbReference type="InterPro" id="IPR050969">
    <property type="entry name" value="Dev_Signal_Modulators"/>
</dbReference>
<feature type="disulfide bond" evidence="7">
    <location>
        <begin position="1177"/>
        <end position="1186"/>
    </location>
</feature>
<feature type="disulfide bond" evidence="7">
    <location>
        <begin position="1214"/>
        <end position="1223"/>
    </location>
</feature>
<sequence>MEQHLSDLLRFLLFGYSCILRMFWMQINTSQAQLAPECYPSGHQVLENPYRSVSFDSIQLQRTAIQDLICDHSLSAGWYRFMINKRPAEMPTTCVEMNKCGTQAPVWLSAQDGSLPRRGEAKQLSACGTWQFFLGSKKDCCLFRIPVSVRNCGEFFVYYLQPTQGCMGYCAKVVTELKPKGCLANEVEVNGICQERLAAIPLKPAITPELIGNTVHLKCTYESVAPALPLAYLVTWSRHLSLNRKEEIRRDSSLQTFSLVEMDGVNFKLGDTISCSVSRFLRDSPEMQSVPRESDVFFAGIKFVPESLQIAEDSREHLVTIHSTVPIPCPTSRGPLECRVRLHLSTDGSDSPGLEAPNVALSACQVDLEPTPCQADSCARASLLLTAVTDFTRDGNCASHVRAEPDQRSPELWRDYTPNPLKVMVQDIPTGNCYSLTDPHIITFDGRRYDNYKTGTFVLYRSLAREFEVQARQWDCGSRHYAVSCNCGVVAREGNDIVVFDMCNGQLQESRPHLSVKRTGAAASNKIKILEAHQGKKITIVFPSGAFVRADVSDWGMSLSVRAPSLDFNNTRGLCGIFDRNSQNDFHSIHGTTFPGSHRSNNPEEFIEEWRIPPGESLFDMMPQAVEAEIKKNFCKCQKENSISLHAMNITAGLNDRSPVASCFSNDNVDYTSVFPSLDVTSEYIFSPNRERSLKKRGTLQTVKEPGNQMQVPGSQKSQGYQEHLPIFTFQSLSQADLQGLTYFFPEDHLSQSRPEVQPLWPTPSGLTSVKALEICQEVLGNSTIGVVCKDLLGRRLEEAIDMCISDLQLKDDLAWEAGMSPFLENECERRVLENRTRKSQISGHYTGHPEEIITALRCPNFCSGNGHCTEWGCKCFFGHTFHDCSLTISQPPEITDLENSGLCDIRAYECNNIRAFGLGFIDTPDLHCQVTRLMYTNSEWVRGGRVVTKATFLSSKAVDCVVPPLHSMTMETVDFVVDDKPFARWEIQITNDGSLYSDPKVLTLYDGVCQVCEFSLNGLCKLKEKTCNIDGLCFVEGDSSPSSPCLRCDPRSSKFTWSVNENNQPPVLQELTSKLQTFSGENFIYQFSAVDPEGSAMLFLLESGPQDASLSPAGLLIWKVHSEEAQTFEFTVSDECNAQNRYTVEVSVKPCSCHNGGTCVTNINFPPGSGRYLCVCTPGFKGDLCQENVDECQSNPCGAGTCVDGVNGFSCQCPVGLRGTTCHEDLNECEKTPCFPGAPCINSFGSFRCGSCPPGMLGDGRSCECQCYIQKFFMGTQLGFTPSLWIPAFSVSLPKTLLWSWVKKVSITPPRKPHFHIPTFQNSITNRRLPSFYYTLCEIYFQFADASEIFKEYLKVVMNISVFQKFKWAQRRADVIDTAAPDTQSVPDQLSRMESVRLQPPETPKEAEKGPFVVNALSDSVSSITILQAYSGNKKYVPYYYTIIRFQFAQNIWKFIPSLSSFVLLCILCSFPPNEYPCSPRALSPCGQQDQVCEQAVFPSGAVPPHHATRLTQLKNSRINYITNKVSQPLLPVLPSRNVEKKLSRPKMMTNNATTRYLQAQDPGYKNENKETIFLPEQLVTQRNSPDKPHHYYDQFPTPTHFPNTTLRTNTKSNSSSQDTKYLHVTARSQQHNDSSWRFVAQSSTKSDLPWSSALTAALTSSSSAMSETEFADDSVFGKQISKTSVHHVPKTQTTTARRPYTSSFNVATPLHTYLTSQISNHLFLVEKKLTCADMPCFNGVQCEPTQDGGFKCGRCPNGYTGDGRLCKAVCRHPCGRNMECAAPNTCRCKPGYTGHICHLATCRPDCKNGGKCIAPDVCDCPKGYHGEMCEAALCSLPCEHGGTCVAQNTCSCPYGFVGPRCETMVCNRHCQNGGMCVSPDECQCRPGWSGPSCETATCSPVCLNGGTCIRPNTCSCPHGFYGSQCQNAVCSPPCKNGGHCMRNNVCSCPEGYTGSRCEKSICDPMCLNSGRCVSPDVCDCPSGWKGKRCHKPVCLQRCLNGGECIGPNTCHCTSGWEGMLCQIPVCEQKCLYGSRCIRPNVCACRRGYAGTSCGRKVSQQKTSM</sequence>
<evidence type="ECO:0000313" key="10">
    <source>
        <dbReference type="EMBL" id="MBN3314432.1"/>
    </source>
</evidence>
<evidence type="ECO:0000313" key="11">
    <source>
        <dbReference type="Proteomes" id="UP000736164"/>
    </source>
</evidence>
<feature type="disulfide bond" evidence="7">
    <location>
        <begin position="1996"/>
        <end position="2006"/>
    </location>
</feature>
<dbReference type="PROSITE" id="PS50026">
    <property type="entry name" value="EGF_3"/>
    <property type="match status" value="9"/>
</dbReference>
<dbReference type="GO" id="GO:0005102">
    <property type="term" value="F:signaling receptor binding"/>
    <property type="evidence" value="ECO:0007669"/>
    <property type="project" value="TreeGrafter"/>
</dbReference>
<feature type="disulfide bond" evidence="7">
    <location>
        <begin position="1932"/>
        <end position="1942"/>
    </location>
</feature>
<evidence type="ECO:0000256" key="5">
    <source>
        <dbReference type="ARBA" id="ARBA00023157"/>
    </source>
</evidence>
<dbReference type="Pfam" id="PF26129">
    <property type="entry name" value="Vwde"/>
    <property type="match status" value="1"/>
</dbReference>
<dbReference type="FunFam" id="2.10.25.10:FF:000434">
    <property type="entry name" value="Predicted protein"/>
    <property type="match status" value="1"/>
</dbReference>
<dbReference type="FunFam" id="2.10.25.10:FF:000490">
    <property type="entry name" value="von Willebrand factor D and EGF domain-containing protein"/>
    <property type="match status" value="1"/>
</dbReference>
<feature type="domain" description="VWFD" evidence="9">
    <location>
        <begin position="431"/>
        <end position="618"/>
    </location>
</feature>
<reference evidence="10" key="1">
    <citation type="journal article" date="2021" name="Cell">
        <title>Tracing the genetic footprints of vertebrate landing in non-teleost ray-finned fishes.</title>
        <authorList>
            <person name="Bi X."/>
            <person name="Wang K."/>
            <person name="Yang L."/>
            <person name="Pan H."/>
            <person name="Jiang H."/>
            <person name="Wei Q."/>
            <person name="Fang M."/>
            <person name="Yu H."/>
            <person name="Zhu C."/>
            <person name="Cai Y."/>
            <person name="He Y."/>
            <person name="Gan X."/>
            <person name="Zeng H."/>
            <person name="Yu D."/>
            <person name="Zhu Y."/>
            <person name="Jiang H."/>
            <person name="Qiu Q."/>
            <person name="Yang H."/>
            <person name="Zhang Y.E."/>
            <person name="Wang W."/>
            <person name="Zhu M."/>
            <person name="He S."/>
            <person name="Zhang G."/>
        </authorList>
    </citation>
    <scope>NUCLEOTIDE SEQUENCE</scope>
    <source>
        <strain evidence="10">Allg_001</strain>
    </source>
</reference>
<keyword evidence="6" id="KW-0325">Glycoprotein</keyword>
<feature type="disulfide bond" evidence="7">
    <location>
        <begin position="1854"/>
        <end position="1863"/>
    </location>
</feature>
<dbReference type="PANTHER" id="PTHR14949:SF52">
    <property type="entry name" value="VON WILLEBRAND FACTOR D AND EGF DOMAIN-CONTAINING PROTEIN"/>
    <property type="match status" value="1"/>
</dbReference>
<feature type="domain" description="EGF-like" evidence="8">
    <location>
        <begin position="1800"/>
        <end position="1829"/>
    </location>
</feature>
<dbReference type="SUPFAM" id="SSF57184">
    <property type="entry name" value="Growth factor receptor domain"/>
    <property type="match status" value="1"/>
</dbReference>
<feature type="disulfide bond" evidence="7">
    <location>
        <begin position="2014"/>
        <end position="2023"/>
    </location>
</feature>
<dbReference type="PROSITE" id="PS01186">
    <property type="entry name" value="EGF_2"/>
    <property type="match status" value="5"/>
</dbReference>
<evidence type="ECO:0000259" key="8">
    <source>
        <dbReference type="PROSITE" id="PS50026"/>
    </source>
</evidence>
<feature type="disulfide bond" evidence="7">
    <location>
        <begin position="1886"/>
        <end position="1895"/>
    </location>
</feature>
<dbReference type="FunFam" id="2.10.25.10:FF:000595">
    <property type="entry name" value="von Willebrand factor D and EGF domain-containing protein"/>
    <property type="match status" value="1"/>
</dbReference>
<keyword evidence="5 7" id="KW-1015">Disulfide bond</keyword>
<feature type="domain" description="EGF-like" evidence="8">
    <location>
        <begin position="1928"/>
        <end position="1960"/>
    </location>
</feature>
<dbReference type="SMART" id="SM00179">
    <property type="entry name" value="EGF_CA"/>
    <property type="match status" value="4"/>
</dbReference>
<feature type="domain" description="EGF-like" evidence="8">
    <location>
        <begin position="1832"/>
        <end position="1864"/>
    </location>
</feature>
<dbReference type="SMART" id="SM00181">
    <property type="entry name" value="EGF"/>
    <property type="match status" value="13"/>
</dbReference>
<dbReference type="GO" id="GO:0009986">
    <property type="term" value="C:cell surface"/>
    <property type="evidence" value="ECO:0007669"/>
    <property type="project" value="TreeGrafter"/>
</dbReference>
<dbReference type="InterPro" id="IPR018097">
    <property type="entry name" value="EGF_Ca-bd_CS"/>
</dbReference>
<dbReference type="PRINTS" id="PR01983">
    <property type="entry name" value="NOTCH"/>
</dbReference>
<evidence type="ECO:0000256" key="2">
    <source>
        <dbReference type="ARBA" id="ARBA00022729"/>
    </source>
</evidence>
<feature type="domain" description="EGF-like" evidence="8">
    <location>
        <begin position="1189"/>
        <end position="1224"/>
    </location>
</feature>
<feature type="domain" description="EGF-like" evidence="8">
    <location>
        <begin position="1865"/>
        <end position="1896"/>
    </location>
</feature>
<evidence type="ECO:0000256" key="1">
    <source>
        <dbReference type="ARBA" id="ARBA00022536"/>
    </source>
</evidence>
<dbReference type="EMBL" id="JAAWVO010015447">
    <property type="protein sequence ID" value="MBN3314432.1"/>
    <property type="molecule type" value="Genomic_DNA"/>
</dbReference>
<feature type="disulfide bond" evidence="7">
    <location>
        <begin position="1868"/>
        <end position="1878"/>
    </location>
</feature>
<dbReference type="FunFam" id="2.10.25.10:FF:000499">
    <property type="entry name" value="Predicted protein"/>
    <property type="match status" value="1"/>
</dbReference>
<feature type="domain" description="EGF-like" evidence="8">
    <location>
        <begin position="1992"/>
        <end position="2024"/>
    </location>
</feature>
<feature type="non-terminal residue" evidence="10">
    <location>
        <position position="1"/>
    </location>
</feature>
<accession>A0A8J7NJI2</accession>
<dbReference type="PROSITE" id="PS51233">
    <property type="entry name" value="VWFD"/>
    <property type="match status" value="1"/>
</dbReference>
<feature type="disulfide bond" evidence="7">
    <location>
        <begin position="1193"/>
        <end position="1203"/>
    </location>
</feature>
<dbReference type="PROSITE" id="PS00022">
    <property type="entry name" value="EGF_1"/>
    <property type="match status" value="6"/>
</dbReference>
<dbReference type="Pfam" id="PF25776">
    <property type="entry name" value="Ig_VWDE"/>
    <property type="match status" value="1"/>
</dbReference>
<dbReference type="InterPro" id="IPR000152">
    <property type="entry name" value="EGF-type_Asp/Asn_hydroxyl_site"/>
</dbReference>
<feature type="domain" description="EGF-like" evidence="8">
    <location>
        <begin position="1226"/>
        <end position="1265"/>
    </location>
</feature>
<dbReference type="InterPro" id="IPR001881">
    <property type="entry name" value="EGF-like_Ca-bd_dom"/>
</dbReference>
<proteinExistence type="predicted"/>
<dbReference type="Proteomes" id="UP000736164">
    <property type="component" value="Unassembled WGS sequence"/>
</dbReference>
<dbReference type="Pfam" id="PF25024">
    <property type="entry name" value="EGF_TEN"/>
    <property type="match status" value="1"/>
</dbReference>
<keyword evidence="3" id="KW-0677">Repeat</keyword>
<feature type="domain" description="EGF-like" evidence="8">
    <location>
        <begin position="1148"/>
        <end position="1187"/>
    </location>
</feature>
<dbReference type="SUPFAM" id="SSF57196">
    <property type="entry name" value="EGF/Laminin"/>
    <property type="match status" value="1"/>
</dbReference>
<keyword evidence="11" id="KW-1185">Reference proteome</keyword>
<dbReference type="InterPro" id="IPR058727">
    <property type="entry name" value="Helical_Vwde"/>
</dbReference>
<organism evidence="10 11">
    <name type="scientific">Atractosteus spatula</name>
    <name type="common">Alligator gar</name>
    <name type="synonym">Lepisosteus spatula</name>
    <dbReference type="NCBI Taxonomy" id="7917"/>
    <lineage>
        <taxon>Eukaryota</taxon>
        <taxon>Metazoa</taxon>
        <taxon>Chordata</taxon>
        <taxon>Craniata</taxon>
        <taxon>Vertebrata</taxon>
        <taxon>Euteleostomi</taxon>
        <taxon>Actinopterygii</taxon>
        <taxon>Neopterygii</taxon>
        <taxon>Holostei</taxon>
        <taxon>Semionotiformes</taxon>
        <taxon>Lepisosteidae</taxon>
        <taxon>Atractosteus</taxon>
    </lineage>
</organism>
<gene>
    <name evidence="10" type="primary">Vwde_0</name>
    <name evidence="10" type="ORF">GTO95_0000589</name>
</gene>
<comment type="caution">
    <text evidence="7">Lacks conserved residue(s) required for the propagation of feature annotation.</text>
</comment>
<name>A0A8J7NJI2_ATRSP</name>
<comment type="caution">
    <text evidence="10">The sequence shown here is derived from an EMBL/GenBank/DDBJ whole genome shotgun (WGS) entry which is preliminary data.</text>
</comment>
<dbReference type="SMART" id="SM00216">
    <property type="entry name" value="VWD"/>
    <property type="match status" value="1"/>
</dbReference>
<dbReference type="PROSITE" id="PS01187">
    <property type="entry name" value="EGF_CA"/>
    <property type="match status" value="2"/>
</dbReference>
<dbReference type="InterPro" id="IPR057774">
    <property type="entry name" value="D8C_UMOD/GP2/OIT3-like"/>
</dbReference>
<feature type="disulfide bond" evidence="7">
    <location>
        <begin position="1804"/>
        <end position="1814"/>
    </location>
</feature>
<evidence type="ECO:0000256" key="7">
    <source>
        <dbReference type="PROSITE-ProRule" id="PRU00076"/>
    </source>
</evidence>
<dbReference type="GO" id="GO:0005576">
    <property type="term" value="C:extracellular region"/>
    <property type="evidence" value="ECO:0007669"/>
    <property type="project" value="TreeGrafter"/>
</dbReference>
<dbReference type="InterPro" id="IPR001846">
    <property type="entry name" value="VWF_type-D"/>
</dbReference>
<dbReference type="PROSITE" id="PS00010">
    <property type="entry name" value="ASX_HYDROXYL"/>
    <property type="match status" value="1"/>
</dbReference>
<keyword evidence="4" id="KW-0175">Coiled coil</keyword>
<dbReference type="InterPro" id="IPR057885">
    <property type="entry name" value="Ig_VWDE"/>
</dbReference>
<dbReference type="Pfam" id="PF23283">
    <property type="entry name" value="D8C_UMOD"/>
    <property type="match status" value="1"/>
</dbReference>